<evidence type="ECO:0000313" key="4">
    <source>
        <dbReference type="Proteomes" id="UP000681967"/>
    </source>
</evidence>
<dbReference type="InterPro" id="IPR050357">
    <property type="entry name" value="Arrestin_domain-protein"/>
</dbReference>
<dbReference type="Gene3D" id="2.60.40.640">
    <property type="match status" value="1"/>
</dbReference>
<dbReference type="GO" id="GO:0005737">
    <property type="term" value="C:cytoplasm"/>
    <property type="evidence" value="ECO:0007669"/>
    <property type="project" value="TreeGrafter"/>
</dbReference>
<dbReference type="InterPro" id="IPR011021">
    <property type="entry name" value="Arrestin-like_N"/>
</dbReference>
<protein>
    <recommendedName>
        <fullName evidence="2">Arrestin-like N-terminal domain-containing protein</fullName>
    </recommendedName>
</protein>
<gene>
    <name evidence="3" type="ORF">BYL167_LOCUS9049</name>
</gene>
<dbReference type="SUPFAM" id="SSF81296">
    <property type="entry name" value="E set domains"/>
    <property type="match status" value="1"/>
</dbReference>
<evidence type="ECO:0000259" key="2">
    <source>
        <dbReference type="Pfam" id="PF00339"/>
    </source>
</evidence>
<reference evidence="3" key="1">
    <citation type="submission" date="2021-02" db="EMBL/GenBank/DDBJ databases">
        <authorList>
            <person name="Nowell W R."/>
        </authorList>
    </citation>
    <scope>NUCLEOTIDE SEQUENCE</scope>
</reference>
<accession>A0A8S2LPR4</accession>
<organism evidence="3 4">
    <name type="scientific">Rotaria magnacalcarata</name>
    <dbReference type="NCBI Taxonomy" id="392030"/>
    <lineage>
        <taxon>Eukaryota</taxon>
        <taxon>Metazoa</taxon>
        <taxon>Spiralia</taxon>
        <taxon>Gnathifera</taxon>
        <taxon>Rotifera</taxon>
        <taxon>Eurotatoria</taxon>
        <taxon>Bdelloidea</taxon>
        <taxon>Philodinida</taxon>
        <taxon>Philodinidae</taxon>
        <taxon>Rotaria</taxon>
    </lineage>
</organism>
<comment type="caution">
    <text evidence="3">The sequence shown here is derived from an EMBL/GenBank/DDBJ whole genome shotgun (WGS) entry which is preliminary data.</text>
</comment>
<dbReference type="EMBL" id="CAJOBH010002555">
    <property type="protein sequence ID" value="CAF3912350.1"/>
    <property type="molecule type" value="Genomic_DNA"/>
</dbReference>
<feature type="domain" description="Arrestin-like N-terminal" evidence="2">
    <location>
        <begin position="10"/>
        <end position="142"/>
    </location>
</feature>
<dbReference type="InterPro" id="IPR014756">
    <property type="entry name" value="Ig_E-set"/>
</dbReference>
<evidence type="ECO:0000313" key="3">
    <source>
        <dbReference type="EMBL" id="CAF3912350.1"/>
    </source>
</evidence>
<evidence type="ECO:0000256" key="1">
    <source>
        <dbReference type="ARBA" id="ARBA00005298"/>
    </source>
</evidence>
<dbReference type="Pfam" id="PF00339">
    <property type="entry name" value="Arrestin_N"/>
    <property type="match status" value="1"/>
</dbReference>
<dbReference type="GO" id="GO:0015031">
    <property type="term" value="P:protein transport"/>
    <property type="evidence" value="ECO:0007669"/>
    <property type="project" value="TreeGrafter"/>
</dbReference>
<dbReference type="AlphaFoldDB" id="A0A8S2LPR4"/>
<comment type="similarity">
    <text evidence="1">Belongs to the arrestin family.</text>
</comment>
<sequence>MGAHESAMIQVNFNRSTEFYFPGEHVSGEIFFQNKLDRLKVEEISIEIVGVLAYKTTESRSSTDSNGSSTTEYYNDYHHVPFFTNRVLLARSDGLQDKIILSRGTHTWSFHFSLVENLPLSSSSNVVAYPHIKYYTRIVLLNRKQLRLHDYLLHSWIVPGQSLSFQINLHDPERTEIKKNRSSIHSTGFRSTDAFC</sequence>
<dbReference type="PANTHER" id="PTHR11188">
    <property type="entry name" value="ARRESTIN DOMAIN CONTAINING PROTEIN"/>
    <property type="match status" value="1"/>
</dbReference>
<dbReference type="InterPro" id="IPR014752">
    <property type="entry name" value="Arrestin-like_C"/>
</dbReference>
<dbReference type="PANTHER" id="PTHR11188:SF17">
    <property type="entry name" value="FI21816P1"/>
    <property type="match status" value="1"/>
</dbReference>
<proteinExistence type="inferred from homology"/>
<dbReference type="Proteomes" id="UP000681967">
    <property type="component" value="Unassembled WGS sequence"/>
</dbReference>
<name>A0A8S2LPR4_9BILA</name>